<dbReference type="PANTHER" id="PTHR10803">
    <property type="entry name" value="ARSENICAL PUMP-DRIVING ATPASE ARSENITE-TRANSLOCATING ATPASE"/>
    <property type="match status" value="1"/>
</dbReference>
<dbReference type="EMBL" id="CAFBMK010000177">
    <property type="protein sequence ID" value="CAB4932921.1"/>
    <property type="molecule type" value="Genomic_DNA"/>
</dbReference>
<dbReference type="InterPro" id="IPR025723">
    <property type="entry name" value="ArsA/GET3_ATPase-like"/>
</dbReference>
<feature type="domain" description="ArsA/GET3 Anion-transporting ATPase-like" evidence="1">
    <location>
        <begin position="24"/>
        <end position="296"/>
    </location>
</feature>
<dbReference type="GO" id="GO:0016887">
    <property type="term" value="F:ATP hydrolysis activity"/>
    <property type="evidence" value="ECO:0007669"/>
    <property type="project" value="InterPro"/>
</dbReference>
<dbReference type="SUPFAM" id="SSF52540">
    <property type="entry name" value="P-loop containing nucleoside triphosphate hydrolases"/>
    <property type="match status" value="1"/>
</dbReference>
<dbReference type="InterPro" id="IPR027417">
    <property type="entry name" value="P-loop_NTPase"/>
</dbReference>
<name>A0A6J7IQA0_9ZZZZ</name>
<dbReference type="Pfam" id="PF02374">
    <property type="entry name" value="ArsA_ATPase"/>
    <property type="match status" value="1"/>
</dbReference>
<gene>
    <name evidence="2" type="ORF">UFOPK3564_02480</name>
</gene>
<dbReference type="PANTHER" id="PTHR10803:SF26">
    <property type="entry name" value="ANION TRANSPORTER ATPASE-RELATED"/>
    <property type="match status" value="1"/>
</dbReference>
<sequence length="382" mass="40115">MSAGAAPDGVTSTLDLDSTLGDARVVVLAGGGGVGKTTTAAGIGLGLARRGRRVCVLTIDPARRLADALGLQGVADEPVQVPLEPSAPDGDTVGELWVVMLDAKSTWDGLIRQYADSPEAAEKVLQNRVYKEFSGAVAGTQEYTAVEKLHELLASGRWDVVLLDTPPTRNALDFLDAPQRLHAFLDSRALQLLLKPASGGLGLLGRGAGVFTGLLKRALGVDLLSDLMEFFGVLGGMSQGFGQRARAVQALMAEPRTVFLLVAAPHPESLEEAAAFRATLSGRDIHYAGLVVNRLTRAVLHEDEAAVRGALEDALDDADLAGRAAGLHERVRGQARHDDALIAAHLAAPGHEPVLLVPQLAEDVHDVPGLDRLTEHLFPAAG</sequence>
<dbReference type="AlphaFoldDB" id="A0A6J7IQA0"/>
<evidence type="ECO:0000313" key="2">
    <source>
        <dbReference type="EMBL" id="CAB4932921.1"/>
    </source>
</evidence>
<protein>
    <submittedName>
        <fullName evidence="2">Unannotated protein</fullName>
    </submittedName>
</protein>
<reference evidence="2" key="1">
    <citation type="submission" date="2020-05" db="EMBL/GenBank/DDBJ databases">
        <authorList>
            <person name="Chiriac C."/>
            <person name="Salcher M."/>
            <person name="Ghai R."/>
            <person name="Kavagutti S V."/>
        </authorList>
    </citation>
    <scope>NUCLEOTIDE SEQUENCE</scope>
</reference>
<accession>A0A6J7IQA0</accession>
<proteinExistence type="predicted"/>
<dbReference type="InterPro" id="IPR016300">
    <property type="entry name" value="ATPase_ArsA/GET3"/>
</dbReference>
<organism evidence="2">
    <name type="scientific">freshwater metagenome</name>
    <dbReference type="NCBI Taxonomy" id="449393"/>
    <lineage>
        <taxon>unclassified sequences</taxon>
        <taxon>metagenomes</taxon>
        <taxon>ecological metagenomes</taxon>
    </lineage>
</organism>
<dbReference type="GO" id="GO:0005524">
    <property type="term" value="F:ATP binding"/>
    <property type="evidence" value="ECO:0007669"/>
    <property type="project" value="InterPro"/>
</dbReference>
<dbReference type="Gene3D" id="3.40.50.300">
    <property type="entry name" value="P-loop containing nucleotide triphosphate hydrolases"/>
    <property type="match status" value="1"/>
</dbReference>
<evidence type="ECO:0000259" key="1">
    <source>
        <dbReference type="Pfam" id="PF02374"/>
    </source>
</evidence>